<evidence type="ECO:0000313" key="2">
    <source>
        <dbReference type="Proteomes" id="UP000293852"/>
    </source>
</evidence>
<dbReference type="PANTHER" id="PTHR48100:SF51">
    <property type="entry name" value="PHOSPHOGLYCERATE MUTASE"/>
    <property type="match status" value="1"/>
</dbReference>
<organism evidence="1 2">
    <name type="scientific">Xylanimonas ulmi</name>
    <dbReference type="NCBI Taxonomy" id="228973"/>
    <lineage>
        <taxon>Bacteria</taxon>
        <taxon>Bacillati</taxon>
        <taxon>Actinomycetota</taxon>
        <taxon>Actinomycetes</taxon>
        <taxon>Micrococcales</taxon>
        <taxon>Promicromonosporaceae</taxon>
        <taxon>Xylanimonas</taxon>
    </lineage>
</organism>
<dbReference type="InterPro" id="IPR050275">
    <property type="entry name" value="PGM_Phosphatase"/>
</dbReference>
<dbReference type="AlphaFoldDB" id="A0A4Q7M6B9"/>
<gene>
    <name evidence="1" type="ORF">EV386_3399</name>
</gene>
<dbReference type="GO" id="GO:0005737">
    <property type="term" value="C:cytoplasm"/>
    <property type="evidence" value="ECO:0007669"/>
    <property type="project" value="TreeGrafter"/>
</dbReference>
<reference evidence="1 2" key="1">
    <citation type="submission" date="2019-02" db="EMBL/GenBank/DDBJ databases">
        <title>Sequencing the genomes of 1000 actinobacteria strains.</title>
        <authorList>
            <person name="Klenk H.-P."/>
        </authorList>
    </citation>
    <scope>NUCLEOTIDE SEQUENCE [LARGE SCALE GENOMIC DNA]</scope>
    <source>
        <strain evidence="1 2">DSM 16932</strain>
    </source>
</reference>
<dbReference type="InterPro" id="IPR013078">
    <property type="entry name" value="His_Pase_superF_clade-1"/>
</dbReference>
<dbReference type="GO" id="GO:0016791">
    <property type="term" value="F:phosphatase activity"/>
    <property type="evidence" value="ECO:0007669"/>
    <property type="project" value="TreeGrafter"/>
</dbReference>
<keyword evidence="2" id="KW-1185">Reference proteome</keyword>
<dbReference type="PANTHER" id="PTHR48100">
    <property type="entry name" value="BROAD-SPECIFICITY PHOSPHATASE YOR283W-RELATED"/>
    <property type="match status" value="1"/>
</dbReference>
<dbReference type="Pfam" id="PF00300">
    <property type="entry name" value="His_Phos_1"/>
    <property type="match status" value="1"/>
</dbReference>
<accession>A0A4Q7M6B9</accession>
<evidence type="ECO:0000313" key="1">
    <source>
        <dbReference type="EMBL" id="RZS63041.1"/>
    </source>
</evidence>
<proteinExistence type="predicted"/>
<protein>
    <submittedName>
        <fullName evidence="1">Broad specificity phosphatase PhoE</fullName>
    </submittedName>
</protein>
<dbReference type="Proteomes" id="UP000293852">
    <property type="component" value="Unassembled WGS sequence"/>
</dbReference>
<dbReference type="CDD" id="cd07067">
    <property type="entry name" value="HP_PGM_like"/>
    <property type="match status" value="1"/>
</dbReference>
<dbReference type="EMBL" id="SGWX01000001">
    <property type="protein sequence ID" value="RZS63041.1"/>
    <property type="molecule type" value="Genomic_DNA"/>
</dbReference>
<dbReference type="SMART" id="SM00855">
    <property type="entry name" value="PGAM"/>
    <property type="match status" value="1"/>
</dbReference>
<dbReference type="SUPFAM" id="SSF53254">
    <property type="entry name" value="Phosphoglycerate mutase-like"/>
    <property type="match status" value="1"/>
</dbReference>
<comment type="caution">
    <text evidence="1">The sequence shown here is derived from an EMBL/GenBank/DDBJ whole genome shotgun (WGS) entry which is preliminary data.</text>
</comment>
<dbReference type="InterPro" id="IPR029033">
    <property type="entry name" value="His_PPase_superfam"/>
</dbReference>
<sequence>MDAWDTDAMVTTTVHLLRHGEVHNPGRVLYGRLPGYHLSERGHEMARVVARALTDQGRDVVGLVASPLQRAQETAAPIAQAFGLVTGTDERLIEAGNRFEGTSVGSQPWRLLNPRWWPALRNPRLPSWGEPYREQADRMQAAVQDARIAHAGHEVVLVSHQLPIWVTRLAYEGARLWHDPRHRQCTLASLTSLHFADDVLAGIEYTEPARRLSASLSKGAWSVK</sequence>
<dbReference type="Gene3D" id="3.40.50.1240">
    <property type="entry name" value="Phosphoglycerate mutase-like"/>
    <property type="match status" value="1"/>
</dbReference>
<name>A0A4Q7M6B9_9MICO</name>